<dbReference type="EMBL" id="JADBEL010000024">
    <property type="protein sequence ID" value="MBE1556294.1"/>
    <property type="molecule type" value="Genomic_DNA"/>
</dbReference>
<evidence type="ECO:0000256" key="1">
    <source>
        <dbReference type="ARBA" id="ARBA00023172"/>
    </source>
</evidence>
<accession>A0A927MKA2</accession>
<dbReference type="Proteomes" id="UP000658225">
    <property type="component" value="Unassembled WGS sequence"/>
</dbReference>
<dbReference type="Gene3D" id="1.10.443.10">
    <property type="entry name" value="Intergrase catalytic core"/>
    <property type="match status" value="1"/>
</dbReference>
<sequence>MLNIDYEELDILDLTNEEVFDFEDTVEQAKETLLNYKEESKESEVEFTSNHWKLYDNGRDGHCHIFFEEFENLSSSENGKLKSDIVKCWIASLIQKNLSVKSIQKYSKRINQIIEISSFFDSNKIKQTKDFIKVMGNRQKTDYTRTAINFIDYYQEMDSKGIYTKELWEIKNQSDYELGIRELPSSQDILKFSLVVEDFFQPEMSELDYLKYYPVYLWWKLTTIIPLRISEFCNIDRNGLRNNDSDYYIKLPRKKLNNRRVQILDEIYIPNSLANNILEYVQRTDKYGDSKTLISYRSIPRQVDISNTLKHDIEIFNYRNMAHVLYMFYQEVVFGKYKYKYYGENVKVNEKATVESVTNVINRQIRLNDTRHFAFLNLITLGYHPTEIARLGGHSSIYSQYHYHQHLEYWVDSEVMELMLSFNYKRNFREENSTADFDSKKFKEKFILKPSTTSTKIPLKVGYCTDPDQLCKVDECYFCESWRIEFEDYKRHTAEIHSKIVKSEQEVESLIKNLRNLYYIGIGEYKTPEYSETSTIFNKKLTENAKQLRASLFKLASLKERVNSYE</sequence>
<dbReference type="GO" id="GO:0015074">
    <property type="term" value="P:DNA integration"/>
    <property type="evidence" value="ECO:0007669"/>
    <property type="project" value="InterPro"/>
</dbReference>
<reference evidence="3" key="1">
    <citation type="submission" date="2020-10" db="EMBL/GenBank/DDBJ databases">
        <title>Genomic Encyclopedia of Type Strains, Phase IV (KMG-IV): sequencing the most valuable type-strain genomes for metagenomic binning, comparative biology and taxonomic classification.</title>
        <authorList>
            <person name="Goeker M."/>
        </authorList>
    </citation>
    <scope>NUCLEOTIDE SEQUENCE</scope>
    <source>
        <strain evidence="3">DSM 13886</strain>
    </source>
</reference>
<dbReference type="GO" id="GO:0006310">
    <property type="term" value="P:DNA recombination"/>
    <property type="evidence" value="ECO:0007669"/>
    <property type="project" value="UniProtKB-KW"/>
</dbReference>
<protein>
    <recommendedName>
        <fullName evidence="5">Integrase</fullName>
    </recommendedName>
</protein>
<evidence type="ECO:0008006" key="5">
    <source>
        <dbReference type="Google" id="ProtNLM"/>
    </source>
</evidence>
<feature type="coiled-coil region" evidence="2">
    <location>
        <begin position="19"/>
        <end position="46"/>
    </location>
</feature>
<proteinExistence type="predicted"/>
<dbReference type="AlphaFoldDB" id="A0A927MKA2"/>
<dbReference type="RefSeq" id="WP_192599956.1">
    <property type="nucleotide sequence ID" value="NZ_JADBEL010000024.1"/>
</dbReference>
<evidence type="ECO:0000313" key="4">
    <source>
        <dbReference type="Proteomes" id="UP000658225"/>
    </source>
</evidence>
<dbReference type="InterPro" id="IPR013762">
    <property type="entry name" value="Integrase-like_cat_sf"/>
</dbReference>
<dbReference type="SUPFAM" id="SSF56349">
    <property type="entry name" value="DNA breaking-rejoining enzymes"/>
    <property type="match status" value="1"/>
</dbReference>
<gene>
    <name evidence="3" type="ORF">H4683_003417</name>
</gene>
<dbReference type="GO" id="GO:0003677">
    <property type="term" value="F:DNA binding"/>
    <property type="evidence" value="ECO:0007669"/>
    <property type="project" value="InterPro"/>
</dbReference>
<name>A0A927MKA2_9BACL</name>
<evidence type="ECO:0000256" key="2">
    <source>
        <dbReference type="SAM" id="Coils"/>
    </source>
</evidence>
<evidence type="ECO:0000313" key="3">
    <source>
        <dbReference type="EMBL" id="MBE1556294.1"/>
    </source>
</evidence>
<organism evidence="3 4">
    <name type="scientific">Sporosarcina limicola</name>
    <dbReference type="NCBI Taxonomy" id="34101"/>
    <lineage>
        <taxon>Bacteria</taxon>
        <taxon>Bacillati</taxon>
        <taxon>Bacillota</taxon>
        <taxon>Bacilli</taxon>
        <taxon>Bacillales</taxon>
        <taxon>Caryophanaceae</taxon>
        <taxon>Sporosarcina</taxon>
    </lineage>
</organism>
<dbReference type="InterPro" id="IPR011010">
    <property type="entry name" value="DNA_brk_join_enz"/>
</dbReference>
<comment type="caution">
    <text evidence="3">The sequence shown here is derived from an EMBL/GenBank/DDBJ whole genome shotgun (WGS) entry which is preliminary data.</text>
</comment>
<keyword evidence="2" id="KW-0175">Coiled coil</keyword>
<keyword evidence="4" id="KW-1185">Reference proteome</keyword>
<keyword evidence="1" id="KW-0233">DNA recombination</keyword>